<dbReference type="InParanoid" id="A0A1Y1NK39"/>
<evidence type="ECO:0000313" key="3">
    <source>
        <dbReference type="EMBL" id="KAB0791193.1"/>
    </source>
</evidence>
<keyword evidence="4" id="KW-1185">Reference proteome</keyword>
<reference evidence="2" key="1">
    <citation type="journal article" date="2016" name="Sci. Rep.">
        <title>Molecular characterization of firefly nuptial gifts: a multi-omics approach sheds light on postcopulatory sexual selection.</title>
        <authorList>
            <person name="Al-Wathiqui N."/>
            <person name="Fallon T.R."/>
            <person name="South A."/>
            <person name="Weng J.K."/>
            <person name="Lewis S.M."/>
        </authorList>
    </citation>
    <scope>NUCLEOTIDE SEQUENCE</scope>
</reference>
<sequence length="109" mass="12206">MYFKTLLATLFLVHAVVAELNCYKCDSSKGDTNCKGWLGVGDEACEIPPSTVSSVCLEYAEIVNDVTRYVRECSVREDNVSPCVRMKDNGRNLLTCSDCRYDNCNKSIF</sequence>
<evidence type="ECO:0008006" key="5">
    <source>
        <dbReference type="Google" id="ProtNLM"/>
    </source>
</evidence>
<keyword evidence="1" id="KW-0732">Signal</keyword>
<feature type="chain" id="PRO_5036312603" description="Protein sleepless" evidence="1">
    <location>
        <begin position="19"/>
        <end position="109"/>
    </location>
</feature>
<evidence type="ECO:0000313" key="4">
    <source>
        <dbReference type="Proteomes" id="UP000327044"/>
    </source>
</evidence>
<gene>
    <name evidence="3" type="ORF">PPYR_02993</name>
</gene>
<protein>
    <recommendedName>
        <fullName evidence="5">Protein sleepless</fullName>
    </recommendedName>
</protein>
<evidence type="ECO:0000256" key="1">
    <source>
        <dbReference type="SAM" id="SignalP"/>
    </source>
</evidence>
<dbReference type="OrthoDB" id="6738647at2759"/>
<organism evidence="2">
    <name type="scientific">Photinus pyralis</name>
    <name type="common">Common eastern firefly</name>
    <name type="synonym">Lampyris pyralis</name>
    <dbReference type="NCBI Taxonomy" id="7054"/>
    <lineage>
        <taxon>Eukaryota</taxon>
        <taxon>Metazoa</taxon>
        <taxon>Ecdysozoa</taxon>
        <taxon>Arthropoda</taxon>
        <taxon>Hexapoda</taxon>
        <taxon>Insecta</taxon>
        <taxon>Pterygota</taxon>
        <taxon>Neoptera</taxon>
        <taxon>Endopterygota</taxon>
        <taxon>Coleoptera</taxon>
        <taxon>Polyphaga</taxon>
        <taxon>Elateriformia</taxon>
        <taxon>Elateroidea</taxon>
        <taxon>Lampyridae</taxon>
        <taxon>Lampyrinae</taxon>
        <taxon>Photinus</taxon>
    </lineage>
</organism>
<reference evidence="3" key="3">
    <citation type="submission" date="2019-08" db="EMBL/GenBank/DDBJ databases">
        <authorList>
            <consortium name="Photinus pyralis genome working group"/>
            <person name="Fallon T.R."/>
            <person name="Sander Lower S.E."/>
            <person name="Weng J.-K."/>
        </authorList>
    </citation>
    <scope>NUCLEOTIDE SEQUENCE</scope>
    <source>
        <strain evidence="3">1611_PpyrPB1</strain>
        <tissue evidence="3">Whole body</tissue>
    </source>
</reference>
<reference evidence="3 4" key="2">
    <citation type="journal article" date="2018" name="Elife">
        <title>Firefly genomes illuminate parallel origins of bioluminescence in beetles.</title>
        <authorList>
            <person name="Fallon T.R."/>
            <person name="Lower S.E."/>
            <person name="Chang C.H."/>
            <person name="Bessho-Uehara M."/>
            <person name="Martin G.J."/>
            <person name="Bewick A.J."/>
            <person name="Behringer M."/>
            <person name="Debat H.J."/>
            <person name="Wong I."/>
            <person name="Day J.C."/>
            <person name="Suvorov A."/>
            <person name="Silva C.J."/>
            <person name="Stanger-Hall K.F."/>
            <person name="Hall D.W."/>
            <person name="Schmitz R.J."/>
            <person name="Nelson D.R."/>
            <person name="Lewis S.M."/>
            <person name="Shigenobu S."/>
            <person name="Bybee S.M."/>
            <person name="Larracuente A.M."/>
            <person name="Oba Y."/>
            <person name="Weng J.K."/>
        </authorList>
    </citation>
    <scope>NUCLEOTIDE SEQUENCE [LARGE SCALE GENOMIC DNA]</scope>
    <source>
        <strain evidence="3">1611_PpyrPB1</strain>
        <tissue evidence="3">Whole body</tissue>
    </source>
</reference>
<evidence type="ECO:0000313" key="2">
    <source>
        <dbReference type="EMBL" id="JAV98284.1"/>
    </source>
</evidence>
<accession>A0A1Y1NK39</accession>
<dbReference type="AlphaFoldDB" id="A0A1Y1NK39"/>
<dbReference type="Proteomes" id="UP000327044">
    <property type="component" value="Unassembled WGS sequence"/>
</dbReference>
<dbReference type="EMBL" id="GEZM01000763">
    <property type="protein sequence ID" value="JAV98284.1"/>
    <property type="molecule type" value="Transcribed_RNA"/>
</dbReference>
<name>A0A1Y1NK39_PHOPY</name>
<feature type="signal peptide" evidence="1">
    <location>
        <begin position="1"/>
        <end position="18"/>
    </location>
</feature>
<proteinExistence type="predicted"/>
<dbReference type="EMBL" id="VVIM01000011">
    <property type="protein sequence ID" value="KAB0791193.1"/>
    <property type="molecule type" value="Genomic_DNA"/>
</dbReference>